<evidence type="ECO:0000313" key="5">
    <source>
        <dbReference type="EMBL" id="ABA81090.1"/>
    </source>
</evidence>
<evidence type="ECO:0000259" key="2">
    <source>
        <dbReference type="Pfam" id="PF06744"/>
    </source>
</evidence>
<feature type="transmembrane region" description="Helical" evidence="1">
    <location>
        <begin position="444"/>
        <end position="465"/>
    </location>
</feature>
<accession>Q3IWJ4</accession>
<dbReference type="Pfam" id="PF06761">
    <property type="entry name" value="IcmF-related"/>
    <property type="match status" value="1"/>
</dbReference>
<reference evidence="6" key="1">
    <citation type="submission" date="2005-09" db="EMBL/GenBank/DDBJ databases">
        <title>Complete sequence of chromosome 2 of Rhodobacter sphaeroides 2.4.1.</title>
        <authorList>
            <person name="Copeland A."/>
            <person name="Lucas S."/>
            <person name="Lapidus A."/>
            <person name="Barry K."/>
            <person name="Detter J.C."/>
            <person name="Glavina T."/>
            <person name="Hammon N."/>
            <person name="Israni S."/>
            <person name="Pitluck S."/>
            <person name="Richardson P."/>
            <person name="Mackenzie C."/>
            <person name="Choudhary M."/>
            <person name="Larimer F."/>
            <person name="Hauser L.J."/>
            <person name="Land M."/>
            <person name="Donohue T.J."/>
            <person name="Kaplan S."/>
        </authorList>
    </citation>
    <scope>NUCLEOTIDE SEQUENCE [LARGE SCALE GENOMIC DNA]</scope>
    <source>
        <strain evidence="6">ATCC 17023 / DSM 158 / JCM 6121 / CCUG 31486 / LMG 2827 / NBRC 12203 / NCIMB 8253 / ATH 2.4.1.</strain>
    </source>
</reference>
<keyword evidence="6" id="KW-1185">Reference proteome</keyword>
<sequence length="1173" mass="124781">MRALRLLLAALTSRTLWTFLGLALLCGLVWQFGALVSVGETVPLASDLARGLVVGCIAVGWLLSLLAAQLRAARRNQLFVTELAAPAPAAPDPGAAAVAEVGARFRQVMAEMKRSRVGGRRFLRDMPWYLLIGPPGTGKTTALRQSGLHFPIDPGDDLQGVGGTRNCDWFFTEQAVLVDTAGRYVQQQSDPEADAAEWSGFLDLLKRHRGRRALNGVIVALSMTELLGPEPALRAHGREIRKRLSELGQRLQIRLPVYLMVTKADLVPGFETFFAPLPARGREQVWGATLAPDERPEGGAVDREARALWQELEARVGPRLAEEATLADRAEIFRFPARMAEVEAPLRVLIATLFGESRYEDSPWLRGFYFTSATQEGSPIDRMLGDLAGAFGLSAPAPPRRARGETRSYFLHDLLAKVIFPEAGLGRLDRAAEERRRWLWRGSVAGAALATAVAGLGFLLSFLGWSGAIEDQARLTADLSARLANVAARQAPTEPLDLPLALEAATAADAARTEPPSGPFALIGPSAAAEIERAGTIAYERTLANVLAPRMVALLEASMWRQVRDPDDMLGALKAYFMLTGLAPYDRDFLTGWRQEQLPQQAVLDPFPTEAARWHQLAALSLFGTQGDPIPPDEELVAAALASICTIPLAARAYGALMQDPAVTGLPDWIPGDRAGPNGARIFTRLSGKTLRVGLPGAFTFAGFHETILPLVPEVAAQATLDRTLFAGGCGGSAGASAATLEADILKLYSDDFIARWDGLLRDIRLAPLTDFATATAAMKDLASPDSALKRLLAAVVAETDLTRVPAPDAAPPEGLLKAAGKKLGKVGKLVKGAAALSAGSAPPTEPPGQAVARHFEPLKGMIAEVEGVPPRIGDAELALGALANALQTAAANPDPQAALTAQGGLATLTGGLTEVAARLPPPIGAWLEGLATDTASVTREAAIARLNARYRADILPFCRAATAGRYPFEPGSAIDVNTADFQRLFGPGGLFDGFTGDALGPWIDTTRHPWAWRADLGLDARSLAPFEAARRMRDGLFAGGIGPVMGFLLQATDLSPNAARVTLSLDGQQLVYMNAATPPVGMTWPGQNGTNLIVLSFTPLDGSAEAVTSESGAWAWLRLIGKGSLAPTAQPDLFRLRLAAGAYAARFDLRANSVENPLDLRLFGGFRCPDGF</sequence>
<dbReference type="InterPro" id="IPR010623">
    <property type="entry name" value="IcmF_C"/>
</dbReference>
<dbReference type="OrthoDB" id="9758229at2"/>
<dbReference type="EMBL" id="CP000144">
    <property type="protein sequence ID" value="ABA81090.1"/>
    <property type="molecule type" value="Genomic_DNA"/>
</dbReference>
<evidence type="ECO:0000313" key="6">
    <source>
        <dbReference type="Proteomes" id="UP000002703"/>
    </source>
</evidence>
<keyword evidence="1" id="KW-0812">Transmembrane</keyword>
<dbReference type="KEGG" id="rsp:RSP_3487"/>
<feature type="domain" description="Type VI secretion system component TssM1 N-terminal" evidence="4">
    <location>
        <begin position="192"/>
        <end position="446"/>
    </location>
</feature>
<dbReference type="PATRIC" id="fig|272943.9.peg.3928"/>
<dbReference type="eggNOG" id="COG3523">
    <property type="taxonomic scope" value="Bacteria"/>
</dbReference>
<organism evidence="5 6">
    <name type="scientific">Cereibacter sphaeroides (strain ATCC 17023 / DSM 158 / JCM 6121 / CCUG 31486 / LMG 2827 / NBRC 12203 / NCIMB 8253 / ATH 2.4.1.)</name>
    <name type="common">Rhodobacter sphaeroides</name>
    <dbReference type="NCBI Taxonomy" id="272943"/>
    <lineage>
        <taxon>Bacteria</taxon>
        <taxon>Pseudomonadati</taxon>
        <taxon>Pseudomonadota</taxon>
        <taxon>Alphaproteobacteria</taxon>
        <taxon>Rhodobacterales</taxon>
        <taxon>Paracoccaceae</taxon>
        <taxon>Cereibacter</taxon>
    </lineage>
</organism>
<dbReference type="Pfam" id="PF14331">
    <property type="entry name" value="IcmF-related_N"/>
    <property type="match status" value="1"/>
</dbReference>
<dbReference type="InterPro" id="IPR025743">
    <property type="entry name" value="TssM1_N"/>
</dbReference>
<dbReference type="InterPro" id="IPR027417">
    <property type="entry name" value="P-loop_NTPase"/>
</dbReference>
<protein>
    <submittedName>
        <fullName evidence="5">Type VI secretion protein IcmF</fullName>
    </submittedName>
</protein>
<dbReference type="NCBIfam" id="TIGR03348">
    <property type="entry name" value="VI_IcmF"/>
    <property type="match status" value="1"/>
</dbReference>
<dbReference type="SUPFAM" id="SSF52540">
    <property type="entry name" value="P-loop containing nucleoside triphosphate hydrolases"/>
    <property type="match status" value="1"/>
</dbReference>
<dbReference type="RefSeq" id="WP_011339352.1">
    <property type="nucleotide sequence ID" value="NC_007494.2"/>
</dbReference>
<dbReference type="InterPro" id="IPR009612">
    <property type="entry name" value="IcmF-rel"/>
</dbReference>
<evidence type="ECO:0000256" key="1">
    <source>
        <dbReference type="SAM" id="Phobius"/>
    </source>
</evidence>
<dbReference type="AlphaFoldDB" id="Q3IWJ4"/>
<evidence type="ECO:0000259" key="3">
    <source>
        <dbReference type="Pfam" id="PF06761"/>
    </source>
</evidence>
<keyword evidence="1" id="KW-0472">Membrane</keyword>
<dbReference type="PANTHER" id="PTHR36153:SF1">
    <property type="entry name" value="TYPE VI SECRETION SYSTEM COMPONENT TSSM1"/>
    <property type="match status" value="1"/>
</dbReference>
<dbReference type="Proteomes" id="UP000002703">
    <property type="component" value="Chromosome 2"/>
</dbReference>
<name>Q3IWJ4_CERS4</name>
<feature type="transmembrane region" description="Helical" evidence="1">
    <location>
        <begin position="16"/>
        <end position="36"/>
    </location>
</feature>
<keyword evidence="1" id="KW-1133">Transmembrane helix</keyword>
<dbReference type="InterPro" id="IPR053156">
    <property type="entry name" value="T6SS_TssM-like"/>
</dbReference>
<proteinExistence type="predicted"/>
<dbReference type="PhylomeDB" id="Q3IWJ4"/>
<feature type="transmembrane region" description="Helical" evidence="1">
    <location>
        <begin position="48"/>
        <end position="68"/>
    </location>
</feature>
<evidence type="ECO:0000259" key="4">
    <source>
        <dbReference type="Pfam" id="PF14331"/>
    </source>
</evidence>
<feature type="domain" description="IcmF-related" evidence="3">
    <location>
        <begin position="521"/>
        <end position="801"/>
    </location>
</feature>
<dbReference type="Pfam" id="PF06744">
    <property type="entry name" value="IcmF_C"/>
    <property type="match status" value="1"/>
</dbReference>
<dbReference type="STRING" id="272943.RSP_3487"/>
<dbReference type="EnsemblBacteria" id="ABA81090">
    <property type="protein sequence ID" value="ABA81090"/>
    <property type="gene ID" value="RSP_3487"/>
</dbReference>
<gene>
    <name evidence="5" type="ORF">RSP_3487</name>
</gene>
<dbReference type="InterPro" id="IPR017731">
    <property type="entry name" value="TssM1-like"/>
</dbReference>
<dbReference type="GeneID" id="3721903"/>
<dbReference type="PANTHER" id="PTHR36153">
    <property type="entry name" value="INNER MEMBRANE PROTEIN-RELATED"/>
    <property type="match status" value="1"/>
</dbReference>
<feature type="domain" description="Type VI secretion system IcmF C-terminal" evidence="2">
    <location>
        <begin position="1048"/>
        <end position="1154"/>
    </location>
</feature>